<accession>A0ABQ3B801</accession>
<dbReference type="InterPro" id="IPR057240">
    <property type="entry name" value="ParB_dimer_C"/>
</dbReference>
<sequence length="180" mass="20279">MKQAILTARALELLAELKTASDHATKSKLIADLDERGVKASAIQKHAGIADYELRHYRRVYTKLTPEVFSFFQQGKISFSQAKVLASSDLAKQEFFAREAIAKRLSVVSLRKRISGNHNGKFIRDLERLSNSYSEQTGFDIQIIADSKNEKAGKLVISYHNLDMFDAISEKLVGLPKDEY</sequence>
<dbReference type="EMBL" id="BMYZ01000002">
    <property type="protein sequence ID" value="GGY79657.1"/>
    <property type="molecule type" value="Genomic_DNA"/>
</dbReference>
<protein>
    <recommendedName>
        <fullName evidence="1">ParB C-terminal dimerisation domain-containing protein</fullName>
    </recommendedName>
</protein>
<name>A0ABQ3B801_9GAMM</name>
<dbReference type="Pfam" id="PF23552">
    <property type="entry name" value="ParB_C"/>
    <property type="match status" value="1"/>
</dbReference>
<dbReference type="Gene3D" id="1.10.10.2830">
    <property type="match status" value="1"/>
</dbReference>
<dbReference type="RefSeq" id="WP_189419209.1">
    <property type="nucleotide sequence ID" value="NZ_BMYZ01000002.1"/>
</dbReference>
<keyword evidence="3" id="KW-1185">Reference proteome</keyword>
<gene>
    <name evidence="2" type="ORF">GCM10011613_25710</name>
</gene>
<evidence type="ECO:0000313" key="3">
    <source>
        <dbReference type="Proteomes" id="UP000619761"/>
    </source>
</evidence>
<dbReference type="Proteomes" id="UP000619761">
    <property type="component" value="Unassembled WGS sequence"/>
</dbReference>
<feature type="domain" description="ParB C-terminal dimerisation" evidence="1">
    <location>
        <begin position="124"/>
        <end position="172"/>
    </location>
</feature>
<proteinExistence type="predicted"/>
<evidence type="ECO:0000313" key="2">
    <source>
        <dbReference type="EMBL" id="GGY79657.1"/>
    </source>
</evidence>
<reference evidence="3" key="1">
    <citation type="journal article" date="2019" name="Int. J. Syst. Evol. Microbiol.">
        <title>The Global Catalogue of Microorganisms (GCM) 10K type strain sequencing project: providing services to taxonomists for standard genome sequencing and annotation.</title>
        <authorList>
            <consortium name="The Broad Institute Genomics Platform"/>
            <consortium name="The Broad Institute Genome Sequencing Center for Infectious Disease"/>
            <person name="Wu L."/>
            <person name="Ma J."/>
        </authorList>
    </citation>
    <scope>NUCLEOTIDE SEQUENCE [LARGE SCALE GENOMIC DNA]</scope>
    <source>
        <strain evidence="3">KCTC 32239</strain>
    </source>
</reference>
<evidence type="ECO:0000259" key="1">
    <source>
        <dbReference type="Pfam" id="PF23552"/>
    </source>
</evidence>
<comment type="caution">
    <text evidence="2">The sequence shown here is derived from an EMBL/GenBank/DDBJ whole genome shotgun (WGS) entry which is preliminary data.</text>
</comment>
<organism evidence="2 3">
    <name type="scientific">Cellvibrio zantedeschiae</name>
    <dbReference type="NCBI Taxonomy" id="1237077"/>
    <lineage>
        <taxon>Bacteria</taxon>
        <taxon>Pseudomonadati</taxon>
        <taxon>Pseudomonadota</taxon>
        <taxon>Gammaproteobacteria</taxon>
        <taxon>Cellvibrionales</taxon>
        <taxon>Cellvibrionaceae</taxon>
        <taxon>Cellvibrio</taxon>
    </lineage>
</organism>